<proteinExistence type="predicted"/>
<evidence type="ECO:0008006" key="3">
    <source>
        <dbReference type="Google" id="ProtNLM"/>
    </source>
</evidence>
<accession>A0A182K708</accession>
<evidence type="ECO:0000313" key="2">
    <source>
        <dbReference type="Proteomes" id="UP000075881"/>
    </source>
</evidence>
<dbReference type="EnsemblMetazoa" id="ACHR006543-RA">
    <property type="protein sequence ID" value="ACHR006543-PA"/>
    <property type="gene ID" value="ACHR006543"/>
</dbReference>
<dbReference type="Proteomes" id="UP000075881">
    <property type="component" value="Unassembled WGS sequence"/>
</dbReference>
<dbReference type="GO" id="GO:0005634">
    <property type="term" value="C:nucleus"/>
    <property type="evidence" value="ECO:0007669"/>
    <property type="project" value="TreeGrafter"/>
</dbReference>
<dbReference type="PANTHER" id="PTHR46169">
    <property type="entry name" value="DNA REPLICATION-RELATED ELEMENT FACTOR, ISOFORM A"/>
    <property type="match status" value="1"/>
</dbReference>
<dbReference type="STRING" id="43041.A0A182K708"/>
<dbReference type="InterPro" id="IPR052717">
    <property type="entry name" value="Vacuolar_transposase_reg"/>
</dbReference>
<sequence>ILISDNLVTATNATPVDRAQQQQAAITRFVNVIKPLSIQQSRKIDMQLLRIHLQLLNPAYTLPSRSTPSKSLITGVQPETLSKVEKDLSLRFYLLECSEFTAKHTGENISKWVTDVLTKFFLPGKVVVIVSDNAANMKTASLKMCCDHLSCFAHSINLVVQHSISNSIQSVVNKCKAVVQHFKKKGVLH</sequence>
<evidence type="ECO:0000313" key="1">
    <source>
        <dbReference type="EnsemblMetazoa" id="ACHR006543-PA"/>
    </source>
</evidence>
<dbReference type="GO" id="GO:0006357">
    <property type="term" value="P:regulation of transcription by RNA polymerase II"/>
    <property type="evidence" value="ECO:0007669"/>
    <property type="project" value="TreeGrafter"/>
</dbReference>
<name>A0A182K708_9DIPT</name>
<reference evidence="1" key="2">
    <citation type="submission" date="2020-05" db="UniProtKB">
        <authorList>
            <consortium name="EnsemblMetazoa"/>
        </authorList>
    </citation>
    <scope>IDENTIFICATION</scope>
    <source>
        <strain evidence="1">ACHKN1017</strain>
    </source>
</reference>
<dbReference type="VEuPathDB" id="VectorBase:ACHR006543"/>
<keyword evidence="2" id="KW-1185">Reference proteome</keyword>
<organism evidence="1 2">
    <name type="scientific">Anopheles christyi</name>
    <dbReference type="NCBI Taxonomy" id="43041"/>
    <lineage>
        <taxon>Eukaryota</taxon>
        <taxon>Metazoa</taxon>
        <taxon>Ecdysozoa</taxon>
        <taxon>Arthropoda</taxon>
        <taxon>Hexapoda</taxon>
        <taxon>Insecta</taxon>
        <taxon>Pterygota</taxon>
        <taxon>Neoptera</taxon>
        <taxon>Endopterygota</taxon>
        <taxon>Diptera</taxon>
        <taxon>Nematocera</taxon>
        <taxon>Culicoidea</taxon>
        <taxon>Culicidae</taxon>
        <taxon>Anophelinae</taxon>
        <taxon>Anopheles</taxon>
    </lineage>
</organism>
<dbReference type="AlphaFoldDB" id="A0A182K708"/>
<reference evidence="2" key="1">
    <citation type="submission" date="2013-03" db="EMBL/GenBank/DDBJ databases">
        <title>The Genome Sequence of Anopheles christyi ACHKN1017.</title>
        <authorList>
            <consortium name="The Broad Institute Genomics Platform"/>
            <person name="Neafsey D.E."/>
            <person name="Besansky N."/>
            <person name="Walker B."/>
            <person name="Young S.K."/>
            <person name="Zeng Q."/>
            <person name="Gargeya S."/>
            <person name="Fitzgerald M."/>
            <person name="Haas B."/>
            <person name="Abouelleil A."/>
            <person name="Allen A.W."/>
            <person name="Alvarado L."/>
            <person name="Arachchi H.M."/>
            <person name="Berlin A.M."/>
            <person name="Chapman S.B."/>
            <person name="Gainer-Dewar J."/>
            <person name="Goldberg J."/>
            <person name="Griggs A."/>
            <person name="Gujja S."/>
            <person name="Hansen M."/>
            <person name="Howarth C."/>
            <person name="Imamovic A."/>
            <person name="Ireland A."/>
            <person name="Larimer J."/>
            <person name="McCowan C."/>
            <person name="Murphy C."/>
            <person name="Pearson M."/>
            <person name="Poon T.W."/>
            <person name="Priest M."/>
            <person name="Roberts A."/>
            <person name="Saif S."/>
            <person name="Shea T."/>
            <person name="Sisk P."/>
            <person name="Sykes S."/>
            <person name="Wortman J."/>
            <person name="Nusbaum C."/>
            <person name="Birren B."/>
        </authorList>
    </citation>
    <scope>NUCLEOTIDE SEQUENCE [LARGE SCALE GENOMIC DNA]</scope>
    <source>
        <strain evidence="2">ACHKN1017</strain>
    </source>
</reference>
<dbReference type="SUPFAM" id="SSF53098">
    <property type="entry name" value="Ribonuclease H-like"/>
    <property type="match status" value="1"/>
</dbReference>
<dbReference type="PANTHER" id="PTHR46169:SF29">
    <property type="entry name" value="DNA REPLICATION-RELATED ELEMENT FACTOR, ISOFORM A"/>
    <property type="match status" value="1"/>
</dbReference>
<protein>
    <recommendedName>
        <fullName evidence="3">DUF659 domain-containing protein</fullName>
    </recommendedName>
</protein>
<dbReference type="InterPro" id="IPR012337">
    <property type="entry name" value="RNaseH-like_sf"/>
</dbReference>